<organism evidence="1 2">
    <name type="scientific">Triticum turgidum subsp. durum</name>
    <name type="common">Durum wheat</name>
    <name type="synonym">Triticum durum</name>
    <dbReference type="NCBI Taxonomy" id="4567"/>
    <lineage>
        <taxon>Eukaryota</taxon>
        <taxon>Viridiplantae</taxon>
        <taxon>Streptophyta</taxon>
        <taxon>Embryophyta</taxon>
        <taxon>Tracheophyta</taxon>
        <taxon>Spermatophyta</taxon>
        <taxon>Magnoliopsida</taxon>
        <taxon>Liliopsida</taxon>
        <taxon>Poales</taxon>
        <taxon>Poaceae</taxon>
        <taxon>BOP clade</taxon>
        <taxon>Pooideae</taxon>
        <taxon>Triticodae</taxon>
        <taxon>Triticeae</taxon>
        <taxon>Triticinae</taxon>
        <taxon>Triticum</taxon>
    </lineage>
</organism>
<dbReference type="PANTHER" id="PTHR47482">
    <property type="entry name" value="OS11G0632001 PROTEIN"/>
    <property type="match status" value="1"/>
</dbReference>
<dbReference type="Gramene" id="TRITD7Av1G036300.1">
    <property type="protein sequence ID" value="TRITD7Av1G036300.1"/>
    <property type="gene ID" value="TRITD7Av1G036300"/>
</dbReference>
<dbReference type="AlphaFoldDB" id="A0A9R0Z3H0"/>
<evidence type="ECO:0000313" key="2">
    <source>
        <dbReference type="Proteomes" id="UP000324705"/>
    </source>
</evidence>
<accession>A0A9R0Z3H0</accession>
<keyword evidence="2" id="KW-1185">Reference proteome</keyword>
<proteinExistence type="predicted"/>
<dbReference type="Proteomes" id="UP000324705">
    <property type="component" value="Chromosome 7A"/>
</dbReference>
<dbReference type="EMBL" id="LT934123">
    <property type="protein sequence ID" value="VAI70683.1"/>
    <property type="molecule type" value="Genomic_DNA"/>
</dbReference>
<gene>
    <name evidence="1" type="ORF">TRITD_7Av1G036300</name>
</gene>
<dbReference type="PANTHER" id="PTHR47482:SF5">
    <property type="entry name" value="FAR1 DOMAIN-CONTAINING PROTEIN"/>
    <property type="match status" value="1"/>
</dbReference>
<evidence type="ECO:0000313" key="1">
    <source>
        <dbReference type="EMBL" id="VAI70683.1"/>
    </source>
</evidence>
<reference evidence="1 2" key="1">
    <citation type="submission" date="2017-09" db="EMBL/GenBank/DDBJ databases">
        <authorList>
            <consortium name="International Durum Wheat Genome Sequencing Consortium (IDWGSC)"/>
            <person name="Milanesi L."/>
        </authorList>
    </citation>
    <scope>NUCLEOTIDE SEQUENCE [LARGE SCALE GENOMIC DNA]</scope>
    <source>
        <strain evidence="2">cv. Svevo</strain>
    </source>
</reference>
<name>A0A9R0Z3H0_TRITD</name>
<sequence>MQEIICGCAGKPMVENTRSCRCECPALIRLLRSKDNGWYIAEHGDVNITMHSRKLTVRHCTGHIYVYSRDLVKQLRQNSVNLAKVYGIIGSFLARWRMYLLQKEHCRICVER</sequence>
<protein>
    <submittedName>
        <fullName evidence="1">Uncharacterized protein</fullName>
    </submittedName>
</protein>